<dbReference type="InterPro" id="IPR014284">
    <property type="entry name" value="RNA_pol_sigma-70_dom"/>
</dbReference>
<dbReference type="Gene3D" id="1.10.10.10">
    <property type="entry name" value="Winged helix-like DNA-binding domain superfamily/Winged helix DNA-binding domain"/>
    <property type="match status" value="1"/>
</dbReference>
<feature type="domain" description="RNA polymerase sigma-70 region 2" evidence="5">
    <location>
        <begin position="11"/>
        <end position="76"/>
    </location>
</feature>
<keyword evidence="4" id="KW-0804">Transcription</keyword>
<dbReference type="Pfam" id="PF04542">
    <property type="entry name" value="Sigma70_r2"/>
    <property type="match status" value="1"/>
</dbReference>
<dbReference type="NCBIfam" id="TIGR02937">
    <property type="entry name" value="sigma70-ECF"/>
    <property type="match status" value="1"/>
</dbReference>
<dbReference type="InterPro" id="IPR013249">
    <property type="entry name" value="RNA_pol_sigma70_r4_t2"/>
</dbReference>
<protein>
    <submittedName>
        <fullName evidence="7">RNA polymerase sigma-70 factor, ECF subfamily</fullName>
    </submittedName>
</protein>
<dbReference type="PANTHER" id="PTHR43133:SF46">
    <property type="entry name" value="RNA POLYMERASE SIGMA-70 FACTOR ECF SUBFAMILY"/>
    <property type="match status" value="1"/>
</dbReference>
<evidence type="ECO:0000313" key="8">
    <source>
        <dbReference type="Proteomes" id="UP000315971"/>
    </source>
</evidence>
<evidence type="ECO:0000256" key="1">
    <source>
        <dbReference type="ARBA" id="ARBA00010641"/>
    </source>
</evidence>
<evidence type="ECO:0000256" key="3">
    <source>
        <dbReference type="ARBA" id="ARBA00023082"/>
    </source>
</evidence>
<dbReference type="Pfam" id="PF08281">
    <property type="entry name" value="Sigma70_r4_2"/>
    <property type="match status" value="1"/>
</dbReference>
<dbReference type="CDD" id="cd06171">
    <property type="entry name" value="Sigma70_r4"/>
    <property type="match status" value="1"/>
</dbReference>
<dbReference type="InterPro" id="IPR007627">
    <property type="entry name" value="RNA_pol_sigma70_r2"/>
</dbReference>
<keyword evidence="8" id="KW-1185">Reference proteome</keyword>
<dbReference type="InterPro" id="IPR039425">
    <property type="entry name" value="RNA_pol_sigma-70-like"/>
</dbReference>
<dbReference type="Proteomes" id="UP000315971">
    <property type="component" value="Unassembled WGS sequence"/>
</dbReference>
<dbReference type="EMBL" id="FXSZ01000008">
    <property type="protein sequence ID" value="SMO74879.1"/>
    <property type="molecule type" value="Genomic_DNA"/>
</dbReference>
<dbReference type="InterPro" id="IPR013324">
    <property type="entry name" value="RNA_pol_sigma_r3/r4-like"/>
</dbReference>
<keyword evidence="3" id="KW-0731">Sigma factor</keyword>
<gene>
    <name evidence="7" type="ORF">SAMN06265350_108100</name>
</gene>
<dbReference type="SUPFAM" id="SSF88659">
    <property type="entry name" value="Sigma3 and sigma4 domains of RNA polymerase sigma factors"/>
    <property type="match status" value="1"/>
</dbReference>
<dbReference type="SUPFAM" id="SSF88946">
    <property type="entry name" value="Sigma2 domain of RNA polymerase sigma factors"/>
    <property type="match status" value="1"/>
</dbReference>
<keyword evidence="2" id="KW-0805">Transcription regulation</keyword>
<dbReference type="PANTHER" id="PTHR43133">
    <property type="entry name" value="RNA POLYMERASE ECF-TYPE SIGMA FACTO"/>
    <property type="match status" value="1"/>
</dbReference>
<dbReference type="InterPro" id="IPR013325">
    <property type="entry name" value="RNA_pol_sigma_r2"/>
</dbReference>
<comment type="similarity">
    <text evidence="1">Belongs to the sigma-70 factor family. ECF subfamily.</text>
</comment>
<organism evidence="7 8">
    <name type="scientific">Solitalea koreensis</name>
    <dbReference type="NCBI Taxonomy" id="543615"/>
    <lineage>
        <taxon>Bacteria</taxon>
        <taxon>Pseudomonadati</taxon>
        <taxon>Bacteroidota</taxon>
        <taxon>Sphingobacteriia</taxon>
        <taxon>Sphingobacteriales</taxon>
        <taxon>Sphingobacteriaceae</taxon>
        <taxon>Solitalea</taxon>
    </lineage>
</organism>
<evidence type="ECO:0000259" key="5">
    <source>
        <dbReference type="Pfam" id="PF04542"/>
    </source>
</evidence>
<dbReference type="AlphaFoldDB" id="A0A521DT37"/>
<proteinExistence type="inferred from homology"/>
<dbReference type="GO" id="GO:0016987">
    <property type="term" value="F:sigma factor activity"/>
    <property type="evidence" value="ECO:0007669"/>
    <property type="project" value="UniProtKB-KW"/>
</dbReference>
<dbReference type="GO" id="GO:0003677">
    <property type="term" value="F:DNA binding"/>
    <property type="evidence" value="ECO:0007669"/>
    <property type="project" value="InterPro"/>
</dbReference>
<dbReference type="InterPro" id="IPR036388">
    <property type="entry name" value="WH-like_DNA-bd_sf"/>
</dbReference>
<evidence type="ECO:0000256" key="4">
    <source>
        <dbReference type="ARBA" id="ARBA00023163"/>
    </source>
</evidence>
<evidence type="ECO:0000313" key="7">
    <source>
        <dbReference type="EMBL" id="SMO74879.1"/>
    </source>
</evidence>
<dbReference type="GO" id="GO:0006352">
    <property type="term" value="P:DNA-templated transcription initiation"/>
    <property type="evidence" value="ECO:0007669"/>
    <property type="project" value="InterPro"/>
</dbReference>
<dbReference type="InterPro" id="IPR014327">
    <property type="entry name" value="RNA_pol_sigma70_bacteroid"/>
</dbReference>
<dbReference type="Gene3D" id="1.10.1740.10">
    <property type="match status" value="1"/>
</dbReference>
<dbReference type="RefSeq" id="WP_142604385.1">
    <property type="nucleotide sequence ID" value="NZ_FXSZ01000008.1"/>
</dbReference>
<dbReference type="OrthoDB" id="9772248at2"/>
<name>A0A521DT37_9SPHI</name>
<reference evidence="7 8" key="1">
    <citation type="submission" date="2017-05" db="EMBL/GenBank/DDBJ databases">
        <authorList>
            <person name="Varghese N."/>
            <person name="Submissions S."/>
        </authorList>
    </citation>
    <scope>NUCLEOTIDE SEQUENCE [LARGE SCALE GENOMIC DNA]</scope>
    <source>
        <strain evidence="7 8">DSM 21342</strain>
    </source>
</reference>
<evidence type="ECO:0000259" key="6">
    <source>
        <dbReference type="Pfam" id="PF08281"/>
    </source>
</evidence>
<evidence type="ECO:0000256" key="2">
    <source>
        <dbReference type="ARBA" id="ARBA00023015"/>
    </source>
</evidence>
<sequence length="183" mass="21966">MLEFEERFKTLFHQHFKRLCQFSFNIVKDEDVAKDIVQELFMKLWNLSNSDKLEEKFEPYAYTAVKNLSLNYLRTRETYHKYQDQLTEDTFSFDPFHEQATLNQKELFYIKLLAAIDKLPEQRRKIFLLSNVDGLKYSEIADQLGISINTVKTQIKLAYQFLRAEFNFDTPLVFVIIRLLKKK</sequence>
<dbReference type="NCBIfam" id="TIGR02985">
    <property type="entry name" value="Sig70_bacteroi1"/>
    <property type="match status" value="1"/>
</dbReference>
<feature type="domain" description="RNA polymerase sigma factor 70 region 4 type 2" evidence="6">
    <location>
        <begin position="111"/>
        <end position="162"/>
    </location>
</feature>
<accession>A0A521DT37</accession>